<dbReference type="STRING" id="418985.A0A1V9XHR1"/>
<gene>
    <name evidence="4" type="ORF">BIW11_09971</name>
</gene>
<dbReference type="SUPFAM" id="SSF52540">
    <property type="entry name" value="P-loop containing nucleoside triphosphate hydrolases"/>
    <property type="match status" value="1"/>
</dbReference>
<comment type="similarity">
    <text evidence="1">Belongs to the sulfotransferase 1 family.</text>
</comment>
<accession>A0A1V9XHR1</accession>
<proteinExistence type="inferred from homology"/>
<feature type="domain" description="Sulfotransferase" evidence="3">
    <location>
        <begin position="91"/>
        <end position="253"/>
    </location>
</feature>
<evidence type="ECO:0000259" key="3">
    <source>
        <dbReference type="Pfam" id="PF00685"/>
    </source>
</evidence>
<protein>
    <submittedName>
        <fullName evidence="4">Sulfotransferase family cytosolic 1B member 1-like</fullName>
    </submittedName>
</protein>
<dbReference type="InParanoid" id="A0A1V9XHR1"/>
<organism evidence="4 5">
    <name type="scientific">Tropilaelaps mercedesae</name>
    <dbReference type="NCBI Taxonomy" id="418985"/>
    <lineage>
        <taxon>Eukaryota</taxon>
        <taxon>Metazoa</taxon>
        <taxon>Ecdysozoa</taxon>
        <taxon>Arthropoda</taxon>
        <taxon>Chelicerata</taxon>
        <taxon>Arachnida</taxon>
        <taxon>Acari</taxon>
        <taxon>Parasitiformes</taxon>
        <taxon>Mesostigmata</taxon>
        <taxon>Gamasina</taxon>
        <taxon>Dermanyssoidea</taxon>
        <taxon>Laelapidae</taxon>
        <taxon>Tropilaelaps</taxon>
    </lineage>
</organism>
<evidence type="ECO:0000256" key="1">
    <source>
        <dbReference type="ARBA" id="ARBA00005771"/>
    </source>
</evidence>
<sequence>MDAPPPVFAFRLQRGVKIPLLGQSDGRYADRLNNRPKDGAVVICAYPSSGEDVVKKIVLSLSPELGAAPSNEEQDQAEVDGDWNDASGSHVCVSFFYYYNEIFRRMYGRQPEENCSFNTFYRLFVAGKVAFGDYFVHLRSWLERTCVPGCVCDRPDAANGANDSANLLVLTYEDLEGDFCLNVHRLAEFLGAFDDSGDEGREQTIRRTQRLLFRSSSVDSADGCNGGRKMGLAGGWESHFSREHRNDFDEWIRWNGNASIYNKFWFDAL</sequence>
<keyword evidence="5" id="KW-1185">Reference proteome</keyword>
<reference evidence="4 5" key="1">
    <citation type="journal article" date="2017" name="Gigascience">
        <title>Draft genome of the honey bee ectoparasitic mite, Tropilaelaps mercedesae, is shaped by the parasitic life history.</title>
        <authorList>
            <person name="Dong X."/>
            <person name="Armstrong S.D."/>
            <person name="Xia D."/>
            <person name="Makepeace B.L."/>
            <person name="Darby A.C."/>
            <person name="Kadowaki T."/>
        </authorList>
    </citation>
    <scope>NUCLEOTIDE SEQUENCE [LARGE SCALE GENOMIC DNA]</scope>
    <source>
        <strain evidence="4">Wuxi-XJTLU</strain>
    </source>
</reference>
<comment type="caution">
    <text evidence="4">The sequence shown here is derived from an EMBL/GenBank/DDBJ whole genome shotgun (WGS) entry which is preliminary data.</text>
</comment>
<evidence type="ECO:0000256" key="2">
    <source>
        <dbReference type="ARBA" id="ARBA00022679"/>
    </source>
</evidence>
<dbReference type="Gene3D" id="3.40.50.300">
    <property type="entry name" value="P-loop containing nucleotide triphosphate hydrolases"/>
    <property type="match status" value="1"/>
</dbReference>
<evidence type="ECO:0000313" key="4">
    <source>
        <dbReference type="EMBL" id="OQR73075.1"/>
    </source>
</evidence>
<dbReference type="Proteomes" id="UP000192247">
    <property type="component" value="Unassembled WGS sequence"/>
</dbReference>
<dbReference type="AlphaFoldDB" id="A0A1V9XHR1"/>
<dbReference type="Pfam" id="PF00685">
    <property type="entry name" value="Sulfotransfer_1"/>
    <property type="match status" value="1"/>
</dbReference>
<dbReference type="OrthoDB" id="205623at2759"/>
<dbReference type="PANTHER" id="PTHR11783">
    <property type="entry name" value="SULFOTRANSFERASE SULT"/>
    <property type="match status" value="1"/>
</dbReference>
<dbReference type="InterPro" id="IPR000863">
    <property type="entry name" value="Sulfotransferase_dom"/>
</dbReference>
<evidence type="ECO:0000313" key="5">
    <source>
        <dbReference type="Proteomes" id="UP000192247"/>
    </source>
</evidence>
<name>A0A1V9XHR1_9ACAR</name>
<dbReference type="InterPro" id="IPR027417">
    <property type="entry name" value="P-loop_NTPase"/>
</dbReference>
<dbReference type="GO" id="GO:0008146">
    <property type="term" value="F:sulfotransferase activity"/>
    <property type="evidence" value="ECO:0007669"/>
    <property type="project" value="InterPro"/>
</dbReference>
<keyword evidence="2 4" id="KW-0808">Transferase</keyword>
<dbReference type="EMBL" id="MNPL01010525">
    <property type="protein sequence ID" value="OQR73075.1"/>
    <property type="molecule type" value="Genomic_DNA"/>
</dbReference>